<evidence type="ECO:0000256" key="2">
    <source>
        <dbReference type="SAM" id="MobiDB-lite"/>
    </source>
</evidence>
<keyword evidence="5" id="KW-1185">Reference proteome</keyword>
<evidence type="ECO:0000313" key="5">
    <source>
        <dbReference type="Proteomes" id="UP000628840"/>
    </source>
</evidence>
<dbReference type="OrthoDB" id="318346at2157"/>
<comment type="caution">
    <text evidence="4">The sequence shown here is derived from an EMBL/GenBank/DDBJ whole genome shotgun (WGS) entry which is preliminary data.</text>
</comment>
<feature type="region of interest" description="Disordered" evidence="2">
    <location>
        <begin position="112"/>
        <end position="147"/>
    </location>
</feature>
<evidence type="ECO:0000313" key="4">
    <source>
        <dbReference type="EMBL" id="GGL34006.1"/>
    </source>
</evidence>
<organism evidence="4 5">
    <name type="scientific">Halarchaeum grantii</name>
    <dbReference type="NCBI Taxonomy" id="1193105"/>
    <lineage>
        <taxon>Archaea</taxon>
        <taxon>Methanobacteriati</taxon>
        <taxon>Methanobacteriota</taxon>
        <taxon>Stenosarchaea group</taxon>
        <taxon>Halobacteria</taxon>
        <taxon>Halobacteriales</taxon>
        <taxon>Halobacteriaceae</taxon>
    </lineage>
</organism>
<proteinExistence type="predicted"/>
<dbReference type="Proteomes" id="UP000628840">
    <property type="component" value="Unassembled WGS sequence"/>
</dbReference>
<sequence>MTYLDFERVVSTDSASWTRADPRRALIERHSPTDYVVMLQDGADSHAVVYGLERGARVGYCDCDGYQYSDDSVPCAHLCVLRKAEFIGATSVDGERIEAIDTAALAEADHDSGLRADGGLEPTYDPDAVDRVERPADLATEGGWTGQ</sequence>
<dbReference type="RefSeq" id="WP_188882671.1">
    <property type="nucleotide sequence ID" value="NZ_BMPF01000002.1"/>
</dbReference>
<dbReference type="PROSITE" id="PS50966">
    <property type="entry name" value="ZF_SWIM"/>
    <property type="match status" value="1"/>
</dbReference>
<feature type="domain" description="SWIM-type" evidence="3">
    <location>
        <begin position="46"/>
        <end position="86"/>
    </location>
</feature>
<reference evidence="4 5" key="1">
    <citation type="journal article" date="2019" name="Int. J. Syst. Evol. Microbiol.">
        <title>The Global Catalogue of Microorganisms (GCM) 10K type strain sequencing project: providing services to taxonomists for standard genome sequencing and annotation.</title>
        <authorList>
            <consortium name="The Broad Institute Genomics Platform"/>
            <consortium name="The Broad Institute Genome Sequencing Center for Infectious Disease"/>
            <person name="Wu L."/>
            <person name="Ma J."/>
        </authorList>
    </citation>
    <scope>NUCLEOTIDE SEQUENCE [LARGE SCALE GENOMIC DNA]</scope>
    <source>
        <strain evidence="4 5">JCM 19585</strain>
    </source>
</reference>
<keyword evidence="1" id="KW-0479">Metal-binding</keyword>
<keyword evidence="1" id="KW-0862">Zinc</keyword>
<dbReference type="EMBL" id="BMPF01000002">
    <property type="protein sequence ID" value="GGL34006.1"/>
    <property type="molecule type" value="Genomic_DNA"/>
</dbReference>
<accession>A0A830EV91</accession>
<dbReference type="GO" id="GO:0008270">
    <property type="term" value="F:zinc ion binding"/>
    <property type="evidence" value="ECO:0007669"/>
    <property type="project" value="UniProtKB-KW"/>
</dbReference>
<name>A0A830EV91_9EURY</name>
<evidence type="ECO:0000259" key="3">
    <source>
        <dbReference type="PROSITE" id="PS50966"/>
    </source>
</evidence>
<dbReference type="InterPro" id="IPR007527">
    <property type="entry name" value="Znf_SWIM"/>
</dbReference>
<gene>
    <name evidence="4" type="ORF">GCM10009037_17050</name>
</gene>
<protein>
    <recommendedName>
        <fullName evidence="3">SWIM-type domain-containing protein</fullName>
    </recommendedName>
</protein>
<dbReference type="AlphaFoldDB" id="A0A830EV91"/>
<evidence type="ECO:0000256" key="1">
    <source>
        <dbReference type="PROSITE-ProRule" id="PRU00325"/>
    </source>
</evidence>
<keyword evidence="1" id="KW-0863">Zinc-finger</keyword>